<dbReference type="InterPro" id="IPR009057">
    <property type="entry name" value="Homeodomain-like_sf"/>
</dbReference>
<accession>A0A482JH00</accession>
<organism evidence="2 3">
    <name type="scientific">Mycobacterium phage Kristoff</name>
    <dbReference type="NCBI Taxonomy" id="2517956"/>
    <lineage>
        <taxon>Viruses</taxon>
        <taxon>Duplodnaviria</taxon>
        <taxon>Heunggongvirae</taxon>
        <taxon>Uroviricota</taxon>
        <taxon>Caudoviricetes</taxon>
        <taxon>Fromanvirus</taxon>
        <taxon>Fromanvirus rebeuca</taxon>
    </lineage>
</organism>
<reference evidence="2 3" key="1">
    <citation type="submission" date="2019-02" db="EMBL/GenBank/DDBJ databases">
        <authorList>
            <person name="Trepte H.V."/>
            <person name="Ackerson L."/>
            <person name="Cottrell A."/>
            <person name="Drexelius J."/>
            <person name="Eggleston T."/>
            <person name="Schaefer-Sharp M."/>
            <person name="Thorkildsen T."/>
            <person name="Vendrell P."/>
            <person name="Wunderlich H."/>
            <person name="Braley A.B."/>
            <person name="Ettinger W.F."/>
            <person name="Ettinger A.-S.H."/>
            <person name="Anders K.R."/>
            <person name="Garlena R.A."/>
            <person name="Russell D.A."/>
            <person name="Pope W.H."/>
            <person name="Jacobs-Sera D."/>
            <person name="Hendrix R.W."/>
            <person name="Hatfull G.F."/>
        </authorList>
    </citation>
    <scope>NUCLEOTIDE SEQUENCE [LARGE SCALE GENOMIC DNA]</scope>
</reference>
<dbReference type="Gene3D" id="1.10.10.60">
    <property type="entry name" value="Homeodomain-like"/>
    <property type="match status" value="1"/>
</dbReference>
<dbReference type="GO" id="GO:0003677">
    <property type="term" value="F:DNA binding"/>
    <property type="evidence" value="ECO:0007669"/>
    <property type="project" value="UniProtKB-KW"/>
</dbReference>
<gene>
    <name evidence="2" type="primary">45</name>
    <name evidence="2" type="ORF">SEA_KRISTOFF_45</name>
</gene>
<dbReference type="Proteomes" id="UP000295299">
    <property type="component" value="Segment"/>
</dbReference>
<evidence type="ECO:0000256" key="1">
    <source>
        <dbReference type="SAM" id="MobiDB-lite"/>
    </source>
</evidence>
<evidence type="ECO:0000313" key="3">
    <source>
        <dbReference type="Proteomes" id="UP000295299"/>
    </source>
</evidence>
<dbReference type="SUPFAM" id="SSF46689">
    <property type="entry name" value="Homeodomain-like"/>
    <property type="match status" value="1"/>
</dbReference>
<proteinExistence type="predicted"/>
<sequence length="112" mass="12339">MADTNTIQVTPAAIAKAIDDLLEENERLRAENATLKGTQARASDLFGEAFVKGGQLPPPKGPNRPNAPKLSRRDAEHIRDLVRAGNSRREVARAYDINPATVSRIVRGTYYR</sequence>
<protein>
    <submittedName>
        <fullName evidence="2">Helix-turn-helix DNA-binding domain protein</fullName>
    </submittedName>
</protein>
<evidence type="ECO:0000313" key="2">
    <source>
        <dbReference type="EMBL" id="QBP31994.1"/>
    </source>
</evidence>
<name>A0A482JH00_9CAUD</name>
<feature type="region of interest" description="Disordered" evidence="1">
    <location>
        <begin position="50"/>
        <end position="76"/>
    </location>
</feature>
<dbReference type="EMBL" id="MK494124">
    <property type="protein sequence ID" value="QBP31994.1"/>
    <property type="molecule type" value="Genomic_DNA"/>
</dbReference>
<keyword evidence="2" id="KW-0238">DNA-binding</keyword>